<accession>A0AAD2HYE5</accession>
<feature type="compositionally biased region" description="Basic residues" evidence="1">
    <location>
        <begin position="804"/>
        <end position="813"/>
    </location>
</feature>
<dbReference type="AlphaFoldDB" id="A0AAD2HYE5"/>
<sequence length="813" mass="92031">MPGLGGCPDEVLQLIFFELADPTAFAATARRFHSFSQEPYVRAQYFITRYGPLQALYFALGRGRLLTRRVLDIFLTSGVHLSRYLVQVAFHHYFHAHSHPIKSPTWTRKVPLDVFSYFLELAAEKYGDIPRGKGEDDGSLFATFLKEAKLPPESQTVTWTEIADIFQTYHARPSLFFWTRYHSHWPLNPAFSHMQLPTGSLWMTRYAVASSKANHMSHSGQYRDFVFRKMFERHSTSAPGHADEIVDHVRELCNGNSTMYITRTVAAEVCLEAKTNDAGYLALKRLDQTGDLAFSLRDLVTDIIKLFMGTRAITTTLNCQILTLLYHDFLAPKAPEDSVDASVRRAMFLTIFAADPPIAPQLLSERLDALKLGPFTLKDASLVLLSAFVEKPGPVMDYVRRHGIITEDGGATTRKVSPKDLHQLARDVAVQCLVFENKGKTLKRLCASVPSVKTAIAEAVLLDHRIAVETIQTGERVNARLARLIGVTTLAIDSADQESSLAAAGADLGFIGLDTLTTMIRRDEAQGIRRRYRWYYTTAETAHPEHRQVWHLLIQYCLGYRSLADTLSVAQWIKTEFGHLSHVTAVFLQHAIINCNSIILLKYLRADVTDKTVPVTLQHFRILASTENSYPDFYLYDQIKQGAAFYVSEAEYLSASGLKTESDASLPAENRKRPRRSAATGSYVVPDSDDEMIAEDVDDAFAEYRRSTHTKKRGVLRADSPLQMWVAALSELHKAEQQKFREKKRRMEQEAGKKVRASKSDFFRSLSTNLKTLRELDAEQQRTRISNGENIQDSEDDDEDWGRTTRKRRKIAF</sequence>
<name>A0AAD2HYE5_9AGAR</name>
<organism evidence="2 3">
    <name type="scientific">Mycena citricolor</name>
    <dbReference type="NCBI Taxonomy" id="2018698"/>
    <lineage>
        <taxon>Eukaryota</taxon>
        <taxon>Fungi</taxon>
        <taxon>Dikarya</taxon>
        <taxon>Basidiomycota</taxon>
        <taxon>Agaricomycotina</taxon>
        <taxon>Agaricomycetes</taxon>
        <taxon>Agaricomycetidae</taxon>
        <taxon>Agaricales</taxon>
        <taxon>Marasmiineae</taxon>
        <taxon>Mycenaceae</taxon>
        <taxon>Mycena</taxon>
    </lineage>
</organism>
<proteinExistence type="predicted"/>
<comment type="caution">
    <text evidence="2">The sequence shown here is derived from an EMBL/GenBank/DDBJ whole genome shotgun (WGS) entry which is preliminary data.</text>
</comment>
<evidence type="ECO:0000256" key="1">
    <source>
        <dbReference type="SAM" id="MobiDB-lite"/>
    </source>
</evidence>
<gene>
    <name evidence="2" type="ORF">MYCIT1_LOCUS37247</name>
</gene>
<reference evidence="2" key="1">
    <citation type="submission" date="2023-11" db="EMBL/GenBank/DDBJ databases">
        <authorList>
            <person name="De Vega J J."/>
            <person name="De Vega J J."/>
        </authorList>
    </citation>
    <scope>NUCLEOTIDE SEQUENCE</scope>
</reference>
<keyword evidence="3" id="KW-1185">Reference proteome</keyword>
<evidence type="ECO:0000313" key="3">
    <source>
        <dbReference type="Proteomes" id="UP001295794"/>
    </source>
</evidence>
<protein>
    <submittedName>
        <fullName evidence="2">Uncharacterized protein</fullName>
    </submittedName>
</protein>
<dbReference type="Proteomes" id="UP001295794">
    <property type="component" value="Unassembled WGS sequence"/>
</dbReference>
<dbReference type="EMBL" id="CAVNYO010000478">
    <property type="protein sequence ID" value="CAK5284190.1"/>
    <property type="molecule type" value="Genomic_DNA"/>
</dbReference>
<feature type="region of interest" description="Disordered" evidence="1">
    <location>
        <begin position="663"/>
        <end position="684"/>
    </location>
</feature>
<feature type="region of interest" description="Disordered" evidence="1">
    <location>
        <begin position="774"/>
        <end position="813"/>
    </location>
</feature>
<evidence type="ECO:0000313" key="2">
    <source>
        <dbReference type="EMBL" id="CAK5284190.1"/>
    </source>
</evidence>